<dbReference type="SUPFAM" id="SSF48452">
    <property type="entry name" value="TPR-like"/>
    <property type="match status" value="1"/>
</dbReference>
<organism evidence="1">
    <name type="scientific">uncultured Acidimicrobiales bacterium</name>
    <dbReference type="NCBI Taxonomy" id="310071"/>
    <lineage>
        <taxon>Bacteria</taxon>
        <taxon>Bacillati</taxon>
        <taxon>Actinomycetota</taxon>
        <taxon>Acidimicrobiia</taxon>
        <taxon>Acidimicrobiales</taxon>
        <taxon>environmental samples</taxon>
    </lineage>
</organism>
<reference evidence="1" key="1">
    <citation type="submission" date="2020-02" db="EMBL/GenBank/DDBJ databases">
        <authorList>
            <person name="Meier V. D."/>
        </authorList>
    </citation>
    <scope>NUCLEOTIDE SEQUENCE</scope>
    <source>
        <strain evidence="1">AVDCRST_MAG50</strain>
    </source>
</reference>
<accession>A0A6J4HJ89</accession>
<dbReference type="AlphaFoldDB" id="A0A6J4HJ89"/>
<protein>
    <recommendedName>
        <fullName evidence="2">MalT-like TPR region domain-containing protein</fullName>
    </recommendedName>
</protein>
<name>A0A6J4HJ89_9ACTN</name>
<gene>
    <name evidence="1" type="ORF">AVDCRST_MAG50-679</name>
</gene>
<sequence length="649" mass="68707">MSGDLESGESALQLADEAYRRFDVDAVVAHLSAAIRSFTSAGDSCRAALACVRLGDTFANGLGNLTAARAWFARARRLVEDQPPCLEQGWVAVAAMGCDVDDPAELLASAELALDRARRFGDLNLETKALADAGLAHVQAGRVAQGMALLDEAMALACGPADDPDSAAKSVCSFFTACHYAADFARAASWAGVLRQHGLIGPAPGPPVFLASHCDSVQATLLIELGRWGEADALLTRASADFEAAMSMPSWHPAIALADLRTRQGRFSEAEVLLLGKEQALQAVLPAARLHLARGDNELARATARRGLRVVRGDRLRAIELLAVLVDAELASGDLAAARAYVTEMVGRTGDLDVPTAQARCAGARARVLAADGDLVGAVAAIEDGLDRLERAQLPWLRALLLVDLAELRVRTDDPTGAALDAHEASAVLAALDVVVPAEVTALFERLGVRPTSGPADVAPIEVQLTRNGKWWVVSSPDSTVRVPDTKGMRYLAELVAAPGVERHALDLVDRIEGEAGDTASRRALGDAGVAADFAARSAYRHRIEGLRTEIDEALELGRLEAAEALQSELDELVGHLSAAFGMGGRERPAASAAERARLNVTRALRTAIGRVGELVPEAGAVLDRRVRTGIYCAYEPLADDAVRWRCTR</sequence>
<dbReference type="EMBL" id="CADCTF010000034">
    <property type="protein sequence ID" value="CAA9222802.1"/>
    <property type="molecule type" value="Genomic_DNA"/>
</dbReference>
<evidence type="ECO:0008006" key="2">
    <source>
        <dbReference type="Google" id="ProtNLM"/>
    </source>
</evidence>
<dbReference type="InterPro" id="IPR011990">
    <property type="entry name" value="TPR-like_helical_dom_sf"/>
</dbReference>
<evidence type="ECO:0000313" key="1">
    <source>
        <dbReference type="EMBL" id="CAA9222802.1"/>
    </source>
</evidence>
<proteinExistence type="predicted"/>